<evidence type="ECO:0000256" key="8">
    <source>
        <dbReference type="ARBA" id="ARBA00031345"/>
    </source>
</evidence>
<evidence type="ECO:0000313" key="11">
    <source>
        <dbReference type="Proteomes" id="UP001642464"/>
    </source>
</evidence>
<comment type="similarity">
    <text evidence="2">Belongs to the COG7 family.</text>
</comment>
<protein>
    <recommendedName>
        <fullName evidence="3">Conserved oligomeric Golgi complex subunit 7</fullName>
    </recommendedName>
    <alternativeName>
        <fullName evidence="8">Component of oligomeric Golgi complex 7</fullName>
    </alternativeName>
</protein>
<name>A0ABP0K1S4_9DINO</name>
<evidence type="ECO:0000256" key="9">
    <source>
        <dbReference type="SAM" id="MobiDB-lite"/>
    </source>
</evidence>
<gene>
    <name evidence="10" type="ORF">SCF082_LOCUS14818</name>
</gene>
<comment type="caution">
    <text evidence="10">The sequence shown here is derived from an EMBL/GenBank/DDBJ whole genome shotgun (WGS) entry which is preliminary data.</text>
</comment>
<evidence type="ECO:0000256" key="4">
    <source>
        <dbReference type="ARBA" id="ARBA00022448"/>
    </source>
</evidence>
<dbReference type="InterPro" id="IPR019335">
    <property type="entry name" value="COG7"/>
</dbReference>
<dbReference type="PANTHER" id="PTHR21443">
    <property type="entry name" value="CONSERVED OLIGOMERIC GOLGI COMPLEX COMPONENT 7"/>
    <property type="match status" value="1"/>
</dbReference>
<keyword evidence="4" id="KW-0813">Transport</keyword>
<proteinExistence type="inferred from homology"/>
<evidence type="ECO:0000256" key="6">
    <source>
        <dbReference type="ARBA" id="ARBA00023034"/>
    </source>
</evidence>
<evidence type="ECO:0000313" key="10">
    <source>
        <dbReference type="EMBL" id="CAK9020182.1"/>
    </source>
</evidence>
<keyword evidence="7" id="KW-0472">Membrane</keyword>
<evidence type="ECO:0000256" key="1">
    <source>
        <dbReference type="ARBA" id="ARBA00004395"/>
    </source>
</evidence>
<keyword evidence="11" id="KW-1185">Reference proteome</keyword>
<evidence type="ECO:0000256" key="7">
    <source>
        <dbReference type="ARBA" id="ARBA00023136"/>
    </source>
</evidence>
<dbReference type="Pfam" id="PF10191">
    <property type="entry name" value="COG7"/>
    <property type="match status" value="2"/>
</dbReference>
<organism evidence="10 11">
    <name type="scientific">Durusdinium trenchii</name>
    <dbReference type="NCBI Taxonomy" id="1381693"/>
    <lineage>
        <taxon>Eukaryota</taxon>
        <taxon>Sar</taxon>
        <taxon>Alveolata</taxon>
        <taxon>Dinophyceae</taxon>
        <taxon>Suessiales</taxon>
        <taxon>Symbiodiniaceae</taxon>
        <taxon>Durusdinium</taxon>
    </lineage>
</organism>
<feature type="region of interest" description="Disordered" evidence="9">
    <location>
        <begin position="258"/>
        <end position="293"/>
    </location>
</feature>
<comment type="subcellular location">
    <subcellularLocation>
        <location evidence="1">Golgi apparatus membrane</location>
        <topology evidence="1">Peripheral membrane protein</topology>
    </subcellularLocation>
</comment>
<feature type="region of interest" description="Disordered" evidence="9">
    <location>
        <begin position="1"/>
        <end position="20"/>
    </location>
</feature>
<dbReference type="PANTHER" id="PTHR21443:SF0">
    <property type="entry name" value="CONSERVED OLIGOMERIC GOLGI COMPLEX SUBUNIT 7"/>
    <property type="match status" value="1"/>
</dbReference>
<evidence type="ECO:0000256" key="5">
    <source>
        <dbReference type="ARBA" id="ARBA00022927"/>
    </source>
</evidence>
<sequence>MAADGAAAAAPAEAQAGEDVNPARSAIEEALEAFDGQLEGFDVTRWMNDCLRHVVDKDAPLDEGHITGLLLRLQQESQGINTRLEERMAQVLASVPRALREVERIGRDSGALLKGLGRLDEQIQAIEQGSEKAPVPTGEQSGATAEQQMQVGTLTTLEHLHVIKTNLDKTVRVVEKSANWNRLVREVEANFASRDLVGVAQRLGALRDSMELLSGMPDGERRGDVVTRMEQRLETLIGPGLREAITACLRSEQGADISADANGGEQEASNGDPEGQKGKRRSSSSSSSVGDVREQEELLRGYVDIFEKLGRLDHLCKDFAEARSSFFVEDWEAVREQARTSGWDLAHWVVRFYERFEHALEREAARCYRVFGEQHAAQVLREVAVEGFAQVVPSFQAELGAASLDQVVDTLERTCEFVDHILRVMARGVDAFPAAASVGDAFLKIATRPFAEHLESYARLELELLNTTLEQKSGRVTAATLVNLLRDPAPVQLVLDALQRSIRLSGGAKVPALLNSIDAFWADFCSRCAQVIKQTFGDTSEVHFSKEAWEERTFSALKNMQAIGEFQERLQDFQVKQLRDKLATRCQPLVDMTDPACTKDWVALSLLRASPSEAADLREICNVADAPAVSRFHATSKMLQQLVEVAQTTAYDTMLAPIQHEWDAAGRMKVWAIHTDAQLEAFASSEEETISEFGTPLKYMTRVVQHLSSLVQMLEPFGAERVSPALLPDMRLLGTRVRAALENQLELPSDTRLANLDRVEESDSNEDEEDLFSRKWLDIVARGATDRLLLQILKITVLGDKGAGQLATDLMQLEYVIDLIAAPQDPVLVDFRSLLQVPLDDLASQDVAHDQ</sequence>
<accession>A0ABP0K1S4</accession>
<dbReference type="EMBL" id="CAXAMM010009382">
    <property type="protein sequence ID" value="CAK9020182.1"/>
    <property type="molecule type" value="Genomic_DNA"/>
</dbReference>
<evidence type="ECO:0000256" key="3">
    <source>
        <dbReference type="ARBA" id="ARBA00020984"/>
    </source>
</evidence>
<keyword evidence="6" id="KW-0333">Golgi apparatus</keyword>
<reference evidence="10 11" key="1">
    <citation type="submission" date="2024-02" db="EMBL/GenBank/DDBJ databases">
        <authorList>
            <person name="Chen Y."/>
            <person name="Shah S."/>
            <person name="Dougan E. K."/>
            <person name="Thang M."/>
            <person name="Chan C."/>
        </authorList>
    </citation>
    <scope>NUCLEOTIDE SEQUENCE [LARGE SCALE GENOMIC DNA]</scope>
</reference>
<dbReference type="Proteomes" id="UP001642464">
    <property type="component" value="Unassembled WGS sequence"/>
</dbReference>
<feature type="non-terminal residue" evidence="10">
    <location>
        <position position="851"/>
    </location>
</feature>
<feature type="compositionally biased region" description="Low complexity" evidence="9">
    <location>
        <begin position="1"/>
        <end position="19"/>
    </location>
</feature>
<keyword evidence="5" id="KW-0653">Protein transport</keyword>
<evidence type="ECO:0000256" key="2">
    <source>
        <dbReference type="ARBA" id="ARBA00005831"/>
    </source>
</evidence>